<gene>
    <name evidence="2" type="ORF">SCLCIDRAFT_23321</name>
</gene>
<protein>
    <submittedName>
        <fullName evidence="2">Uncharacterized protein</fullName>
    </submittedName>
</protein>
<evidence type="ECO:0000313" key="3">
    <source>
        <dbReference type="Proteomes" id="UP000053989"/>
    </source>
</evidence>
<name>A0A0C3DVH7_9AGAM</name>
<dbReference type="Proteomes" id="UP000053989">
    <property type="component" value="Unassembled WGS sequence"/>
</dbReference>
<dbReference type="AlphaFoldDB" id="A0A0C3DVH7"/>
<feature type="region of interest" description="Disordered" evidence="1">
    <location>
        <begin position="275"/>
        <end position="307"/>
    </location>
</feature>
<feature type="compositionally biased region" description="Low complexity" evidence="1">
    <location>
        <begin position="210"/>
        <end position="222"/>
    </location>
</feature>
<keyword evidence="3" id="KW-1185">Reference proteome</keyword>
<dbReference type="STRING" id="1036808.A0A0C3DVH7"/>
<sequence length="329" mass="37080">MSLTAEEVVAKSAEIIQGWIDGLRSQWDKDRWTVAVTTIWEQVHRIEKVLQDLPAGFIIPTIIVATDQYMQHPDVILATGKWPHIPHIVNATDHDIRNHPWFQLMKSEKKVDKGKGKAVEVSRENTVAGSSGTMAMEHYQRVPKERVVVPSPGMSHVEAAVTVKVEVASPENRSRPNVQDMLIPDPGYEWVEYEDRCENKVACSFLNEVRASSRSRSQAPRKSAPHQRSPSTRSPVDPPKPRQPRSQRKTPAPPLQAKWQIFDGVLIDRPAWWRKTSGTASPSPTAASSGTNPPTTPVDSTHTWNEQDLKEEISHLRQKQTEMEQRVNA</sequence>
<evidence type="ECO:0000256" key="1">
    <source>
        <dbReference type="SAM" id="MobiDB-lite"/>
    </source>
</evidence>
<reference evidence="2 3" key="1">
    <citation type="submission" date="2014-04" db="EMBL/GenBank/DDBJ databases">
        <authorList>
            <consortium name="DOE Joint Genome Institute"/>
            <person name="Kuo A."/>
            <person name="Kohler A."/>
            <person name="Nagy L.G."/>
            <person name="Floudas D."/>
            <person name="Copeland A."/>
            <person name="Barry K.W."/>
            <person name="Cichocki N."/>
            <person name="Veneault-Fourrey C."/>
            <person name="LaButti K."/>
            <person name="Lindquist E.A."/>
            <person name="Lipzen A."/>
            <person name="Lundell T."/>
            <person name="Morin E."/>
            <person name="Murat C."/>
            <person name="Sun H."/>
            <person name="Tunlid A."/>
            <person name="Henrissat B."/>
            <person name="Grigoriev I.V."/>
            <person name="Hibbett D.S."/>
            <person name="Martin F."/>
            <person name="Nordberg H.P."/>
            <person name="Cantor M.N."/>
            <person name="Hua S.X."/>
        </authorList>
    </citation>
    <scope>NUCLEOTIDE SEQUENCE [LARGE SCALE GENOMIC DNA]</scope>
    <source>
        <strain evidence="2 3">Foug A</strain>
    </source>
</reference>
<proteinExistence type="predicted"/>
<feature type="compositionally biased region" description="Low complexity" evidence="1">
    <location>
        <begin position="276"/>
        <end position="293"/>
    </location>
</feature>
<dbReference type="InParanoid" id="A0A0C3DVH7"/>
<accession>A0A0C3DVH7</accession>
<dbReference type="HOGENOM" id="CLU_042834_1_0_1"/>
<organism evidence="2 3">
    <name type="scientific">Scleroderma citrinum Foug A</name>
    <dbReference type="NCBI Taxonomy" id="1036808"/>
    <lineage>
        <taxon>Eukaryota</taxon>
        <taxon>Fungi</taxon>
        <taxon>Dikarya</taxon>
        <taxon>Basidiomycota</taxon>
        <taxon>Agaricomycotina</taxon>
        <taxon>Agaricomycetes</taxon>
        <taxon>Agaricomycetidae</taxon>
        <taxon>Boletales</taxon>
        <taxon>Sclerodermatineae</taxon>
        <taxon>Sclerodermataceae</taxon>
        <taxon>Scleroderma</taxon>
    </lineage>
</organism>
<reference evidence="3" key="2">
    <citation type="submission" date="2015-01" db="EMBL/GenBank/DDBJ databases">
        <title>Evolutionary Origins and Diversification of the Mycorrhizal Mutualists.</title>
        <authorList>
            <consortium name="DOE Joint Genome Institute"/>
            <consortium name="Mycorrhizal Genomics Consortium"/>
            <person name="Kohler A."/>
            <person name="Kuo A."/>
            <person name="Nagy L.G."/>
            <person name="Floudas D."/>
            <person name="Copeland A."/>
            <person name="Barry K.W."/>
            <person name="Cichocki N."/>
            <person name="Veneault-Fourrey C."/>
            <person name="LaButti K."/>
            <person name="Lindquist E.A."/>
            <person name="Lipzen A."/>
            <person name="Lundell T."/>
            <person name="Morin E."/>
            <person name="Murat C."/>
            <person name="Riley R."/>
            <person name="Ohm R."/>
            <person name="Sun H."/>
            <person name="Tunlid A."/>
            <person name="Henrissat B."/>
            <person name="Grigoriev I.V."/>
            <person name="Hibbett D.S."/>
            <person name="Martin F."/>
        </authorList>
    </citation>
    <scope>NUCLEOTIDE SEQUENCE [LARGE SCALE GENOMIC DNA]</scope>
    <source>
        <strain evidence="3">Foug A</strain>
    </source>
</reference>
<dbReference type="EMBL" id="KN822027">
    <property type="protein sequence ID" value="KIM64585.1"/>
    <property type="molecule type" value="Genomic_DNA"/>
</dbReference>
<feature type="region of interest" description="Disordered" evidence="1">
    <location>
        <begin position="210"/>
        <end position="260"/>
    </location>
</feature>
<evidence type="ECO:0000313" key="2">
    <source>
        <dbReference type="EMBL" id="KIM64585.1"/>
    </source>
</evidence>